<evidence type="ECO:0000256" key="6">
    <source>
        <dbReference type="ARBA" id="ARBA00023235"/>
    </source>
</evidence>
<comment type="catalytic activity">
    <reaction evidence="1">
        <text>[protein]-peptidylproline (omega=180) = [protein]-peptidylproline (omega=0)</text>
        <dbReference type="Rhea" id="RHEA:16237"/>
        <dbReference type="Rhea" id="RHEA-COMP:10747"/>
        <dbReference type="Rhea" id="RHEA-COMP:10748"/>
        <dbReference type="ChEBI" id="CHEBI:83833"/>
        <dbReference type="ChEBI" id="CHEBI:83834"/>
        <dbReference type="EC" id="5.2.1.8"/>
    </reaction>
</comment>
<dbReference type="Gene3D" id="1.10.8.1040">
    <property type="match status" value="1"/>
</dbReference>
<keyword evidence="4 8" id="KW-0732">Signal</keyword>
<evidence type="ECO:0000256" key="7">
    <source>
        <dbReference type="PROSITE-ProRule" id="PRU00278"/>
    </source>
</evidence>
<organism evidence="10 11">
    <name type="scientific">Candidatus Desulfobacillus denitrificans</name>
    <dbReference type="NCBI Taxonomy" id="2608985"/>
    <lineage>
        <taxon>Bacteria</taxon>
        <taxon>Pseudomonadati</taxon>
        <taxon>Pseudomonadota</taxon>
        <taxon>Betaproteobacteria</taxon>
        <taxon>Candidatus Desulfobacillus</taxon>
    </lineage>
</organism>
<dbReference type="InterPro" id="IPR027304">
    <property type="entry name" value="Trigger_fact/SurA_dom_sf"/>
</dbReference>
<evidence type="ECO:0000256" key="3">
    <source>
        <dbReference type="ARBA" id="ARBA00013194"/>
    </source>
</evidence>
<dbReference type="GO" id="GO:0003755">
    <property type="term" value="F:peptidyl-prolyl cis-trans isomerase activity"/>
    <property type="evidence" value="ECO:0007669"/>
    <property type="project" value="UniProtKB-KW"/>
</dbReference>
<dbReference type="KEGG" id="ddz:DSYM_18580"/>
<dbReference type="PROSITE" id="PS50198">
    <property type="entry name" value="PPIC_PPIASE_2"/>
    <property type="match status" value="1"/>
</dbReference>
<dbReference type="PANTHER" id="PTHR47245:SF1">
    <property type="entry name" value="FOLDASE PROTEIN PRSA"/>
    <property type="match status" value="1"/>
</dbReference>
<dbReference type="EC" id="5.2.1.8" evidence="3"/>
<dbReference type="InterPro" id="IPR050245">
    <property type="entry name" value="PrsA_foldase"/>
</dbReference>
<evidence type="ECO:0000259" key="9">
    <source>
        <dbReference type="PROSITE" id="PS50198"/>
    </source>
</evidence>
<evidence type="ECO:0000256" key="2">
    <source>
        <dbReference type="ARBA" id="ARBA00007656"/>
    </source>
</evidence>
<dbReference type="InterPro" id="IPR046357">
    <property type="entry name" value="PPIase_dom_sf"/>
</dbReference>
<evidence type="ECO:0000256" key="1">
    <source>
        <dbReference type="ARBA" id="ARBA00000971"/>
    </source>
</evidence>
<comment type="similarity">
    <text evidence="2">Belongs to the PpiC/parvulin rotamase family.</text>
</comment>
<feature type="domain" description="PpiC" evidence="9">
    <location>
        <begin position="144"/>
        <end position="234"/>
    </location>
</feature>
<gene>
    <name evidence="10" type="ORF">DSYM_18580</name>
</gene>
<sequence length="273" mass="30159">MKRTLPRLAALLVAGLLMQAPLHAQEAKPAAKPAVKPGAIATVNGVAIPTARAEALLQSQLAQGQPDSEQLRAAIRNDLITREMLSQAAKKKGFDKKPEVQAQFELSRQGILVNAYLQDFVASHPVSDEAVKNEYDAIVKAMGNKEYKARHILVEKEDEAKDIIARLQKGEKFEELAKQSKDPGNKDRGGDLGWSAPGGYVKSFADALVALEKGKFSATPVKTEFGWHVLQLDDVRELKHPPLDEVKPQIQQRLQQQVIEKHIMELRAKTKVE</sequence>
<dbReference type="Gene3D" id="3.10.50.40">
    <property type="match status" value="1"/>
</dbReference>
<dbReference type="SUPFAM" id="SSF54534">
    <property type="entry name" value="FKBP-like"/>
    <property type="match status" value="1"/>
</dbReference>
<reference evidence="10" key="1">
    <citation type="journal article" name="DNA Res.">
        <title>The physiological potential of anammox bacteria as revealed by their core genome structure.</title>
        <authorList>
            <person name="Okubo T."/>
            <person name="Toyoda A."/>
            <person name="Fukuhara K."/>
            <person name="Uchiyama I."/>
            <person name="Harigaya Y."/>
            <person name="Kuroiwa M."/>
            <person name="Suzuki T."/>
            <person name="Murakami Y."/>
            <person name="Suwa Y."/>
            <person name="Takami H."/>
        </authorList>
    </citation>
    <scope>NUCLEOTIDE SEQUENCE</scope>
    <source>
        <strain evidence="10">317325-3</strain>
    </source>
</reference>
<evidence type="ECO:0000256" key="5">
    <source>
        <dbReference type="ARBA" id="ARBA00023110"/>
    </source>
</evidence>
<dbReference type="Pfam" id="PF13145">
    <property type="entry name" value="Rotamase_2"/>
    <property type="match status" value="1"/>
</dbReference>
<dbReference type="EMBL" id="AP021857">
    <property type="protein sequence ID" value="BBO21159.1"/>
    <property type="molecule type" value="Genomic_DNA"/>
</dbReference>
<proteinExistence type="inferred from homology"/>
<dbReference type="AlphaFoldDB" id="A0A809R0L2"/>
<dbReference type="SUPFAM" id="SSF109998">
    <property type="entry name" value="Triger factor/SurA peptide-binding domain-like"/>
    <property type="match status" value="1"/>
</dbReference>
<dbReference type="InterPro" id="IPR000297">
    <property type="entry name" value="PPIase_PpiC"/>
</dbReference>
<dbReference type="PANTHER" id="PTHR47245">
    <property type="entry name" value="PEPTIDYLPROLYL ISOMERASE"/>
    <property type="match status" value="1"/>
</dbReference>
<dbReference type="Proteomes" id="UP000662914">
    <property type="component" value="Chromosome"/>
</dbReference>
<evidence type="ECO:0000256" key="4">
    <source>
        <dbReference type="ARBA" id="ARBA00022729"/>
    </source>
</evidence>
<accession>A0A809R0L2</accession>
<feature type="chain" id="PRO_5035204213" description="peptidylprolyl isomerase" evidence="8">
    <location>
        <begin position="25"/>
        <end position="273"/>
    </location>
</feature>
<feature type="signal peptide" evidence="8">
    <location>
        <begin position="1"/>
        <end position="24"/>
    </location>
</feature>
<keyword evidence="5 7" id="KW-0697">Rotamase</keyword>
<keyword evidence="6 7" id="KW-0413">Isomerase</keyword>
<evidence type="ECO:0000313" key="10">
    <source>
        <dbReference type="EMBL" id="BBO21159.1"/>
    </source>
</evidence>
<evidence type="ECO:0000256" key="8">
    <source>
        <dbReference type="SAM" id="SignalP"/>
    </source>
</evidence>
<evidence type="ECO:0000313" key="11">
    <source>
        <dbReference type="Proteomes" id="UP000662914"/>
    </source>
</evidence>
<name>A0A809R0L2_9PROT</name>
<protein>
    <recommendedName>
        <fullName evidence="3">peptidylprolyl isomerase</fullName>
        <ecNumber evidence="3">5.2.1.8</ecNumber>
    </recommendedName>
</protein>